<proteinExistence type="predicted"/>
<protein>
    <submittedName>
        <fullName evidence="2">Uncharacterized protein</fullName>
    </submittedName>
</protein>
<gene>
    <name evidence="2" type="ORF">DB88DRAFT_348028</name>
</gene>
<feature type="compositionally biased region" description="Polar residues" evidence="1">
    <location>
        <begin position="41"/>
        <end position="63"/>
    </location>
</feature>
<feature type="compositionally biased region" description="Low complexity" evidence="1">
    <location>
        <begin position="113"/>
        <end position="142"/>
    </location>
</feature>
<reference evidence="2" key="1">
    <citation type="submission" date="2023-02" db="EMBL/GenBank/DDBJ databases">
        <title>Identification and recombinant expression of a fungal hydrolase from Papiliotrema laurentii that hydrolyzes apple cutin and clears colloidal polyester polyurethane.</title>
        <authorList>
            <consortium name="DOE Joint Genome Institute"/>
            <person name="Roman V.A."/>
            <person name="Bojanowski C."/>
            <person name="Crable B.R."/>
            <person name="Wagner D.N."/>
            <person name="Hung C.S."/>
            <person name="Nadeau L.J."/>
            <person name="Schratz L."/>
            <person name="Haridas S."/>
            <person name="Pangilinan J."/>
            <person name="Lipzen A."/>
            <person name="Na H."/>
            <person name="Yan M."/>
            <person name="Ng V."/>
            <person name="Grigoriev I.V."/>
            <person name="Spatafora J.W."/>
            <person name="Barlow D."/>
            <person name="Biffinger J."/>
            <person name="Kelley-Loughnane N."/>
            <person name="Varaljay V.A."/>
            <person name="Crookes-Goodson W.J."/>
        </authorList>
    </citation>
    <scope>NUCLEOTIDE SEQUENCE</scope>
    <source>
        <strain evidence="2">5307AH</strain>
    </source>
</reference>
<dbReference type="AlphaFoldDB" id="A0AAD9CXL3"/>
<name>A0AAD9CXL3_PAPLA</name>
<feature type="compositionally biased region" description="Low complexity" evidence="1">
    <location>
        <begin position="10"/>
        <end position="28"/>
    </location>
</feature>
<evidence type="ECO:0000313" key="3">
    <source>
        <dbReference type="Proteomes" id="UP001182556"/>
    </source>
</evidence>
<dbReference type="Proteomes" id="UP001182556">
    <property type="component" value="Unassembled WGS sequence"/>
</dbReference>
<feature type="compositionally biased region" description="Polar residues" evidence="1">
    <location>
        <begin position="143"/>
        <end position="152"/>
    </location>
</feature>
<evidence type="ECO:0000256" key="1">
    <source>
        <dbReference type="SAM" id="MobiDB-lite"/>
    </source>
</evidence>
<dbReference type="EMBL" id="JAODAN010000008">
    <property type="protein sequence ID" value="KAK1922365.1"/>
    <property type="molecule type" value="Genomic_DNA"/>
</dbReference>
<comment type="caution">
    <text evidence="2">The sequence shown here is derived from an EMBL/GenBank/DDBJ whole genome shotgun (WGS) entry which is preliminary data.</text>
</comment>
<evidence type="ECO:0000313" key="2">
    <source>
        <dbReference type="EMBL" id="KAK1922365.1"/>
    </source>
</evidence>
<feature type="region of interest" description="Disordered" evidence="1">
    <location>
        <begin position="1"/>
        <end position="161"/>
    </location>
</feature>
<keyword evidence="3" id="KW-1185">Reference proteome</keyword>
<accession>A0AAD9CXL3</accession>
<sequence length="219" mass="23070">MPYVRPKPSPSTSSSSSSLLASQSSPHSTHPITAESPAQPPTNIDQRQQGQSQDRVTTLSTEEMLTPRPVDLAAHPDSIADELAATHLTTPSPALPKQDQPLSPAPTLPPAQDATSTSTTSLASLSASSASTPDTTASESSELNTPPSSSGTPGVELAEDDPVARYREGLYAYTRSLYLEAKLVQKRKAGIPTYGQFGMKQSGMEKMAAKKALARRLNA</sequence>
<organism evidence="2 3">
    <name type="scientific">Papiliotrema laurentii</name>
    <name type="common">Cryptococcus laurentii</name>
    <dbReference type="NCBI Taxonomy" id="5418"/>
    <lineage>
        <taxon>Eukaryota</taxon>
        <taxon>Fungi</taxon>
        <taxon>Dikarya</taxon>
        <taxon>Basidiomycota</taxon>
        <taxon>Agaricomycotina</taxon>
        <taxon>Tremellomycetes</taxon>
        <taxon>Tremellales</taxon>
        <taxon>Rhynchogastremaceae</taxon>
        <taxon>Papiliotrema</taxon>
    </lineage>
</organism>